<evidence type="ECO:0000313" key="1">
    <source>
        <dbReference type="EMBL" id="KAH7564837.1"/>
    </source>
</evidence>
<gene>
    <name evidence="1" type="ORF">JRO89_XS09G0036800</name>
</gene>
<protein>
    <submittedName>
        <fullName evidence="1">Uncharacterized protein</fullName>
    </submittedName>
</protein>
<name>A0ABQ8HKM8_9ROSI</name>
<keyword evidence="2" id="KW-1185">Reference proteome</keyword>
<organism evidence="1 2">
    <name type="scientific">Xanthoceras sorbifolium</name>
    <dbReference type="NCBI Taxonomy" id="99658"/>
    <lineage>
        <taxon>Eukaryota</taxon>
        <taxon>Viridiplantae</taxon>
        <taxon>Streptophyta</taxon>
        <taxon>Embryophyta</taxon>
        <taxon>Tracheophyta</taxon>
        <taxon>Spermatophyta</taxon>
        <taxon>Magnoliopsida</taxon>
        <taxon>eudicotyledons</taxon>
        <taxon>Gunneridae</taxon>
        <taxon>Pentapetalae</taxon>
        <taxon>rosids</taxon>
        <taxon>malvids</taxon>
        <taxon>Sapindales</taxon>
        <taxon>Sapindaceae</taxon>
        <taxon>Xanthoceroideae</taxon>
        <taxon>Xanthoceras</taxon>
    </lineage>
</organism>
<accession>A0ABQ8HKM8</accession>
<reference evidence="1 2" key="1">
    <citation type="submission" date="2021-02" db="EMBL/GenBank/DDBJ databases">
        <title>Plant Genome Project.</title>
        <authorList>
            <person name="Zhang R.-G."/>
        </authorList>
    </citation>
    <scope>NUCLEOTIDE SEQUENCE [LARGE SCALE GENOMIC DNA]</scope>
    <source>
        <tissue evidence="1">Leaves</tissue>
    </source>
</reference>
<dbReference type="Proteomes" id="UP000827721">
    <property type="component" value="Unassembled WGS sequence"/>
</dbReference>
<sequence>MEFSSVSRGCNRVIRCTVDIIEECPNELKIHSQMLGIKLPCGNMLQRLTKWELVGETFHFNVTRDWNVGGDGFDSMNMENSVILEIADLSLDEPDLENALFNSTASGSIIVDE</sequence>
<comment type="caution">
    <text evidence="1">The sequence shown here is derived from an EMBL/GenBank/DDBJ whole genome shotgun (WGS) entry which is preliminary data.</text>
</comment>
<evidence type="ECO:0000313" key="2">
    <source>
        <dbReference type="Proteomes" id="UP000827721"/>
    </source>
</evidence>
<dbReference type="EMBL" id="JAFEMO010000009">
    <property type="protein sequence ID" value="KAH7564837.1"/>
    <property type="molecule type" value="Genomic_DNA"/>
</dbReference>
<proteinExistence type="predicted"/>